<keyword evidence="1" id="KW-0677">Repeat</keyword>
<dbReference type="PANTHER" id="PTHR47926:SF515">
    <property type="entry name" value="UMP-CMP KINASE"/>
    <property type="match status" value="1"/>
</dbReference>
<dbReference type="PROSITE" id="PS51375">
    <property type="entry name" value="PPR"/>
    <property type="match status" value="6"/>
</dbReference>
<sequence length="532" mass="59476">MELHAGALPASFAPSFLVRSSSRISKRKKGEPPPKLVPKRVNTLAYPKSSPTPLLSLSHRAPLTRDQALDRVLADLDSALARGVHVDASIFASLLETCSRMRSLRHGARLRRLIPPALLRRNPELAARLLRLYASCGRVEKAHQLFDQMPHRFKNSAFPWNSLISGYTELGLYEDAMALYYQMEEEGVEPDRFTFPRVLKACAGIGSVSHGEALHRHIVRSGFGTDIFVLNALVDMYAKCGDIQKARQIFDKIPDRDPVSWNSMITGYIRHELPLEAMGICRSMLGAGIDPDSVTISSMLSGSSSSSSNKLGLQIHGWVLRHGLQWDLSVANSLVGMYSEHSQLDRARSIFESMPEKDLVSWNAIISAHRRDHRVLTLFQSMEDSGVLPDRVTFVSLLSACANLGLVEDGRRLFSEMEERRKITPGMEHYGCMVNMLGRAGLVGEAYELISKQMPFDGGPTVWGALLFACSVHGDDEIGEVAAGRLFELEPDNELNFELLMKIYRNAGRLEEVERVRMLMRERGLESEYLRV</sequence>
<gene>
    <name evidence="4" type="primary">LOC103702899</name>
</gene>
<evidence type="ECO:0000313" key="3">
    <source>
        <dbReference type="Proteomes" id="UP000228380"/>
    </source>
</evidence>
<dbReference type="Pfam" id="PF20431">
    <property type="entry name" value="E_motif"/>
    <property type="match status" value="1"/>
</dbReference>
<dbReference type="InterPro" id="IPR002885">
    <property type="entry name" value="PPR_rpt"/>
</dbReference>
<dbReference type="InterPro" id="IPR011990">
    <property type="entry name" value="TPR-like_helical_dom_sf"/>
</dbReference>
<dbReference type="Pfam" id="PF13041">
    <property type="entry name" value="PPR_2"/>
    <property type="match status" value="2"/>
</dbReference>
<feature type="repeat" description="PPR" evidence="2">
    <location>
        <begin position="156"/>
        <end position="190"/>
    </location>
</feature>
<dbReference type="GO" id="GO:0009451">
    <property type="term" value="P:RNA modification"/>
    <property type="evidence" value="ECO:0007669"/>
    <property type="project" value="InterPro"/>
</dbReference>
<feature type="repeat" description="PPR" evidence="2">
    <location>
        <begin position="327"/>
        <end position="361"/>
    </location>
</feature>
<dbReference type="Pfam" id="PF01535">
    <property type="entry name" value="PPR"/>
    <property type="match status" value="3"/>
</dbReference>
<feature type="repeat" description="PPR" evidence="2">
    <location>
        <begin position="257"/>
        <end position="291"/>
    </location>
</feature>
<dbReference type="KEGG" id="pda:103702899"/>
<dbReference type="PANTHER" id="PTHR47926">
    <property type="entry name" value="PENTATRICOPEPTIDE REPEAT-CONTAINING PROTEIN"/>
    <property type="match status" value="1"/>
</dbReference>
<reference evidence="4" key="2">
    <citation type="submission" date="2025-08" db="UniProtKB">
        <authorList>
            <consortium name="RefSeq"/>
        </authorList>
    </citation>
    <scope>IDENTIFICATION</scope>
    <source>
        <tissue evidence="4">Young leaves</tissue>
    </source>
</reference>
<dbReference type="Pfam" id="PF13812">
    <property type="entry name" value="PPR_3"/>
    <property type="match status" value="1"/>
</dbReference>
<dbReference type="OrthoDB" id="1882394at2759"/>
<reference evidence="3" key="1">
    <citation type="journal article" date="2019" name="Nat. Commun.">
        <title>Genome-wide association mapping of date palm fruit traits.</title>
        <authorList>
            <person name="Hazzouri K.M."/>
            <person name="Gros-Balthazard M."/>
            <person name="Flowers J.M."/>
            <person name="Copetti D."/>
            <person name="Lemansour A."/>
            <person name="Lebrun M."/>
            <person name="Masmoudi K."/>
            <person name="Ferrand S."/>
            <person name="Dhar M.I."/>
            <person name="Fresquez Z.A."/>
            <person name="Rosas U."/>
            <person name="Zhang J."/>
            <person name="Talag J."/>
            <person name="Lee S."/>
            <person name="Kudrna D."/>
            <person name="Powell R.F."/>
            <person name="Leitch I.J."/>
            <person name="Krueger R.R."/>
            <person name="Wing R.A."/>
            <person name="Amiri K.M.A."/>
            <person name="Purugganan M.D."/>
        </authorList>
    </citation>
    <scope>NUCLEOTIDE SEQUENCE [LARGE SCALE GENOMIC DNA]</scope>
    <source>
        <strain evidence="3">cv. Khalas</strain>
    </source>
</reference>
<feature type="repeat" description="PPR" evidence="2">
    <location>
        <begin position="493"/>
        <end position="527"/>
    </location>
</feature>
<dbReference type="GeneID" id="103702899"/>
<evidence type="ECO:0000256" key="2">
    <source>
        <dbReference type="PROSITE-ProRule" id="PRU00708"/>
    </source>
</evidence>
<dbReference type="Gene3D" id="1.25.40.10">
    <property type="entry name" value="Tetratricopeptide repeat domain"/>
    <property type="match status" value="4"/>
</dbReference>
<proteinExistence type="predicted"/>
<evidence type="ECO:0000313" key="4">
    <source>
        <dbReference type="RefSeq" id="XP_008783759.3"/>
    </source>
</evidence>
<dbReference type="SUPFAM" id="SSF48452">
    <property type="entry name" value="TPR-like"/>
    <property type="match status" value="1"/>
</dbReference>
<keyword evidence="3" id="KW-1185">Reference proteome</keyword>
<feature type="repeat" description="PPR" evidence="2">
    <location>
        <begin position="390"/>
        <end position="420"/>
    </location>
</feature>
<dbReference type="FunFam" id="1.25.40.10:FF:001788">
    <property type="entry name" value="Pentatricopeptide repeat-containing protein At4g25270, chloroplastic"/>
    <property type="match status" value="1"/>
</dbReference>
<protein>
    <submittedName>
        <fullName evidence="4">Pentatricopeptide repeat-containing protein At4g25270, chloroplastic</fullName>
    </submittedName>
</protein>
<name>A0A8B7BRI0_PHODC</name>
<dbReference type="GO" id="GO:0003723">
    <property type="term" value="F:RNA binding"/>
    <property type="evidence" value="ECO:0007669"/>
    <property type="project" value="InterPro"/>
</dbReference>
<dbReference type="FunFam" id="1.25.40.10:FF:000285">
    <property type="entry name" value="Pentatricopeptide repeat-containing protein, chloroplastic"/>
    <property type="match status" value="1"/>
</dbReference>
<dbReference type="FunFam" id="1.25.40.10:FF:000729">
    <property type="entry name" value="Pentatricopeptide repeat-containing protein At4g25270, chloroplastic"/>
    <property type="match status" value="1"/>
</dbReference>
<dbReference type="InterPro" id="IPR046960">
    <property type="entry name" value="PPR_At4g14850-like_plant"/>
</dbReference>
<dbReference type="Proteomes" id="UP000228380">
    <property type="component" value="Chromosome 5"/>
</dbReference>
<accession>A0A8B7BRI0</accession>
<feature type="repeat" description="PPR" evidence="2">
    <location>
        <begin position="226"/>
        <end position="256"/>
    </location>
</feature>
<dbReference type="RefSeq" id="XP_008783759.3">
    <property type="nucleotide sequence ID" value="XM_008785537.3"/>
</dbReference>
<dbReference type="AlphaFoldDB" id="A0A8B7BRI0"/>
<dbReference type="InterPro" id="IPR046848">
    <property type="entry name" value="E_motif"/>
</dbReference>
<dbReference type="NCBIfam" id="TIGR00756">
    <property type="entry name" value="PPR"/>
    <property type="match status" value="4"/>
</dbReference>
<organism evidence="3 4">
    <name type="scientific">Phoenix dactylifera</name>
    <name type="common">Date palm</name>
    <dbReference type="NCBI Taxonomy" id="42345"/>
    <lineage>
        <taxon>Eukaryota</taxon>
        <taxon>Viridiplantae</taxon>
        <taxon>Streptophyta</taxon>
        <taxon>Embryophyta</taxon>
        <taxon>Tracheophyta</taxon>
        <taxon>Spermatophyta</taxon>
        <taxon>Magnoliopsida</taxon>
        <taxon>Liliopsida</taxon>
        <taxon>Arecaceae</taxon>
        <taxon>Coryphoideae</taxon>
        <taxon>Phoeniceae</taxon>
        <taxon>Phoenix</taxon>
    </lineage>
</organism>
<evidence type="ECO:0000256" key="1">
    <source>
        <dbReference type="ARBA" id="ARBA00022737"/>
    </source>
</evidence>